<dbReference type="PROSITE" id="PS01302">
    <property type="entry name" value="UPF0758"/>
    <property type="match status" value="1"/>
</dbReference>
<dbReference type="InterPro" id="IPR046778">
    <property type="entry name" value="UPF0758_N"/>
</dbReference>
<dbReference type="PROSITE" id="PS50249">
    <property type="entry name" value="MPN"/>
    <property type="match status" value="1"/>
</dbReference>
<gene>
    <name evidence="8" type="ORF">CWE06_04680</name>
</gene>
<dbReference type="NCBIfam" id="NF000642">
    <property type="entry name" value="PRK00024.1"/>
    <property type="match status" value="1"/>
</dbReference>
<dbReference type="Proteomes" id="UP000288212">
    <property type="component" value="Unassembled WGS sequence"/>
</dbReference>
<dbReference type="Pfam" id="PF04002">
    <property type="entry name" value="RadC"/>
    <property type="match status" value="1"/>
</dbReference>
<feature type="domain" description="MPN" evidence="7">
    <location>
        <begin position="123"/>
        <end position="245"/>
    </location>
</feature>
<dbReference type="GO" id="GO:0046872">
    <property type="term" value="F:metal ion binding"/>
    <property type="evidence" value="ECO:0007669"/>
    <property type="project" value="UniProtKB-KW"/>
</dbReference>
<protein>
    <recommendedName>
        <fullName evidence="7">MPN domain-containing protein</fullName>
    </recommendedName>
</protein>
<evidence type="ECO:0000256" key="3">
    <source>
        <dbReference type="ARBA" id="ARBA00022801"/>
    </source>
</evidence>
<accession>A0A432VVY2</accession>
<dbReference type="InterPro" id="IPR037518">
    <property type="entry name" value="MPN"/>
</dbReference>
<evidence type="ECO:0000256" key="2">
    <source>
        <dbReference type="ARBA" id="ARBA00022723"/>
    </source>
</evidence>
<sequence>MSTEIKKAENNNEQLHSKLVRHSIKDWRVEERPREKLAAHGPASLTDAELLAVMFGTGRQGQDVLEWSRSVLKLSGGLAGLFALPQEQLLELPGVGLARCMQVQAILELTRRYLATPLRDGSGFTRPDMVKDYLAAQLRHQPREVFALLLLDSQHRLLHYCELFYGTINAAPVYPREIIKLVMRHNAAAVILAHNHPSGVAEPSQADQRVTTRIQEALTTIDVALLDHFVIGAGETVSFAERGWL</sequence>
<proteinExistence type="inferred from homology"/>
<dbReference type="Pfam" id="PF20582">
    <property type="entry name" value="UPF0758_N"/>
    <property type="match status" value="1"/>
</dbReference>
<evidence type="ECO:0000256" key="1">
    <source>
        <dbReference type="ARBA" id="ARBA00022670"/>
    </source>
</evidence>
<dbReference type="InterPro" id="IPR025657">
    <property type="entry name" value="RadC_JAB"/>
</dbReference>
<dbReference type="OrthoDB" id="9804482at2"/>
<keyword evidence="3" id="KW-0378">Hydrolase</keyword>
<keyword evidence="9" id="KW-1185">Reference proteome</keyword>
<dbReference type="RefSeq" id="WP_126791683.1">
    <property type="nucleotide sequence ID" value="NZ_PIPI01000002.1"/>
</dbReference>
<evidence type="ECO:0000313" key="9">
    <source>
        <dbReference type="Proteomes" id="UP000288212"/>
    </source>
</evidence>
<dbReference type="Gene3D" id="3.40.140.10">
    <property type="entry name" value="Cytidine Deaminase, domain 2"/>
    <property type="match status" value="1"/>
</dbReference>
<reference evidence="8 9" key="1">
    <citation type="journal article" date="2011" name="Front. Microbiol.">
        <title>Genomic signatures of strain selection and enhancement in Bacillus atrophaeus var. globigii, a historical biowarfare simulant.</title>
        <authorList>
            <person name="Gibbons H.S."/>
            <person name="Broomall S.M."/>
            <person name="McNew L.A."/>
            <person name="Daligault H."/>
            <person name="Chapman C."/>
            <person name="Bruce D."/>
            <person name="Karavis M."/>
            <person name="Krepps M."/>
            <person name="McGregor P.A."/>
            <person name="Hong C."/>
            <person name="Park K.H."/>
            <person name="Akmal A."/>
            <person name="Feldman A."/>
            <person name="Lin J.S."/>
            <person name="Chang W.E."/>
            <person name="Higgs B.W."/>
            <person name="Demirev P."/>
            <person name="Lindquist J."/>
            <person name="Liem A."/>
            <person name="Fochler E."/>
            <person name="Read T.D."/>
            <person name="Tapia R."/>
            <person name="Johnson S."/>
            <person name="Bishop-Lilly K.A."/>
            <person name="Detter C."/>
            <person name="Han C."/>
            <person name="Sozhamannan S."/>
            <person name="Rosenzweig C.N."/>
            <person name="Skowronski E.W."/>
        </authorList>
    </citation>
    <scope>NUCLEOTIDE SEQUENCE [LARGE SCALE GENOMIC DNA]</scope>
    <source>
        <strain evidence="8 9">AK5</strain>
    </source>
</reference>
<organism evidence="8 9">
    <name type="scientific">Aliidiomarina haloalkalitolerans</name>
    <dbReference type="NCBI Taxonomy" id="859059"/>
    <lineage>
        <taxon>Bacteria</taxon>
        <taxon>Pseudomonadati</taxon>
        <taxon>Pseudomonadota</taxon>
        <taxon>Gammaproteobacteria</taxon>
        <taxon>Alteromonadales</taxon>
        <taxon>Idiomarinaceae</taxon>
        <taxon>Aliidiomarina</taxon>
    </lineage>
</organism>
<evidence type="ECO:0000256" key="6">
    <source>
        <dbReference type="RuleBase" id="RU003797"/>
    </source>
</evidence>
<dbReference type="GO" id="GO:0008237">
    <property type="term" value="F:metallopeptidase activity"/>
    <property type="evidence" value="ECO:0007669"/>
    <property type="project" value="UniProtKB-KW"/>
</dbReference>
<keyword evidence="1" id="KW-0645">Protease</keyword>
<comment type="caution">
    <text evidence="8">The sequence shown here is derived from an EMBL/GenBank/DDBJ whole genome shotgun (WGS) entry which is preliminary data.</text>
</comment>
<dbReference type="SUPFAM" id="SSF102712">
    <property type="entry name" value="JAB1/MPN domain"/>
    <property type="match status" value="1"/>
</dbReference>
<evidence type="ECO:0000256" key="5">
    <source>
        <dbReference type="ARBA" id="ARBA00023049"/>
    </source>
</evidence>
<keyword evidence="4" id="KW-0862">Zinc</keyword>
<dbReference type="InterPro" id="IPR001405">
    <property type="entry name" value="UPF0758"/>
</dbReference>
<dbReference type="GO" id="GO:0006508">
    <property type="term" value="P:proteolysis"/>
    <property type="evidence" value="ECO:0007669"/>
    <property type="project" value="UniProtKB-KW"/>
</dbReference>
<dbReference type="PANTHER" id="PTHR30471">
    <property type="entry name" value="DNA REPAIR PROTEIN RADC"/>
    <property type="match status" value="1"/>
</dbReference>
<comment type="similarity">
    <text evidence="6">Belongs to the UPF0758 family.</text>
</comment>
<evidence type="ECO:0000313" key="8">
    <source>
        <dbReference type="EMBL" id="RUO20611.1"/>
    </source>
</evidence>
<evidence type="ECO:0000256" key="4">
    <source>
        <dbReference type="ARBA" id="ARBA00022833"/>
    </source>
</evidence>
<dbReference type="EMBL" id="PIPI01000002">
    <property type="protein sequence ID" value="RUO20611.1"/>
    <property type="molecule type" value="Genomic_DNA"/>
</dbReference>
<name>A0A432VVY2_9GAMM</name>
<keyword evidence="5" id="KW-0482">Metalloprotease</keyword>
<dbReference type="AlphaFoldDB" id="A0A432VVY2"/>
<dbReference type="CDD" id="cd08071">
    <property type="entry name" value="MPN_DUF2466"/>
    <property type="match status" value="1"/>
</dbReference>
<dbReference type="NCBIfam" id="TIGR00608">
    <property type="entry name" value="radc"/>
    <property type="match status" value="1"/>
</dbReference>
<evidence type="ECO:0000259" key="7">
    <source>
        <dbReference type="PROSITE" id="PS50249"/>
    </source>
</evidence>
<dbReference type="PANTHER" id="PTHR30471:SF3">
    <property type="entry name" value="UPF0758 PROTEIN YEES-RELATED"/>
    <property type="match status" value="1"/>
</dbReference>
<dbReference type="InterPro" id="IPR020891">
    <property type="entry name" value="UPF0758_CS"/>
</dbReference>
<keyword evidence="2" id="KW-0479">Metal-binding</keyword>